<comment type="function">
    <text evidence="9">Component of the type II secretion system required for the energy-dependent secretion of extracellular factors such as proteases and toxins from the periplasm.</text>
</comment>
<evidence type="ECO:0000256" key="8">
    <source>
        <dbReference type="ARBA" id="ARBA00023136"/>
    </source>
</evidence>
<keyword evidence="6" id="KW-0812">Transmembrane</keyword>
<proteinExistence type="inferred from homology"/>
<gene>
    <name evidence="11" type="ORF">GCM10007350_19620</name>
</gene>
<dbReference type="PANTHER" id="PTHR38779">
    <property type="entry name" value="TYPE II SECRETION SYSTEM PROTEIN I-RELATED"/>
    <property type="match status" value="1"/>
</dbReference>
<organism evidence="11 12">
    <name type="scientific">Jeongeupia chitinilytica</name>
    <dbReference type="NCBI Taxonomy" id="1041641"/>
    <lineage>
        <taxon>Bacteria</taxon>
        <taxon>Pseudomonadati</taxon>
        <taxon>Pseudomonadota</taxon>
        <taxon>Betaproteobacteria</taxon>
        <taxon>Neisseriales</taxon>
        <taxon>Chitinibacteraceae</taxon>
        <taxon>Jeongeupia</taxon>
    </lineage>
</organism>
<accession>A0ABQ3H0S9</accession>
<dbReference type="PROSITE" id="PS00409">
    <property type="entry name" value="PROKAR_NTER_METHYL"/>
    <property type="match status" value="1"/>
</dbReference>
<dbReference type="SUPFAM" id="SSF54523">
    <property type="entry name" value="Pili subunits"/>
    <property type="match status" value="1"/>
</dbReference>
<dbReference type="PANTHER" id="PTHR38779:SF2">
    <property type="entry name" value="TYPE II SECRETION SYSTEM PROTEIN I-RELATED"/>
    <property type="match status" value="1"/>
</dbReference>
<evidence type="ECO:0000313" key="12">
    <source>
        <dbReference type="Proteomes" id="UP000604737"/>
    </source>
</evidence>
<comment type="similarity">
    <text evidence="2 9">Belongs to the GSP I family.</text>
</comment>
<evidence type="ECO:0000256" key="3">
    <source>
        <dbReference type="ARBA" id="ARBA00022475"/>
    </source>
</evidence>
<evidence type="ECO:0000256" key="4">
    <source>
        <dbReference type="ARBA" id="ARBA00022481"/>
    </source>
</evidence>
<dbReference type="InterPro" id="IPR012902">
    <property type="entry name" value="N_methyl_site"/>
</dbReference>
<comment type="subcellular location">
    <subcellularLocation>
        <location evidence="1 9">Cell inner membrane</location>
        <topology evidence="1 9">Single-pass membrane protein</topology>
    </subcellularLocation>
</comment>
<keyword evidence="8" id="KW-0472">Membrane</keyword>
<evidence type="ECO:0000256" key="6">
    <source>
        <dbReference type="ARBA" id="ARBA00022692"/>
    </source>
</evidence>
<name>A0ABQ3H0S9_9NEIS</name>
<keyword evidence="7" id="KW-1133">Transmembrane helix</keyword>
<evidence type="ECO:0000256" key="2">
    <source>
        <dbReference type="ARBA" id="ARBA00008358"/>
    </source>
</evidence>
<evidence type="ECO:0000256" key="5">
    <source>
        <dbReference type="ARBA" id="ARBA00022519"/>
    </source>
</evidence>
<dbReference type="Proteomes" id="UP000604737">
    <property type="component" value="Unassembled WGS sequence"/>
</dbReference>
<dbReference type="NCBIfam" id="TIGR02532">
    <property type="entry name" value="IV_pilin_GFxxxE"/>
    <property type="match status" value="1"/>
</dbReference>
<protein>
    <recommendedName>
        <fullName evidence="9">Type II secretion system protein I</fullName>
        <shortName evidence="9">T2SS minor pseudopilin I</shortName>
    </recommendedName>
</protein>
<sequence>MADRGFTLVEVLVALAVLAIAMAAALRAVSASTDTAADLATRTLAGWVAQNRLAEITARGEFPEPGRREGRVSMAGRDFVWQEEDGISPNRSFRRVEIKVYASGDSSHAFATLVGYLAHTPR</sequence>
<keyword evidence="5 9" id="KW-0997">Cell inner membrane</keyword>
<comment type="PTM">
    <text evidence="9">Cleaved by prepilin peptidase.</text>
</comment>
<evidence type="ECO:0000259" key="10">
    <source>
        <dbReference type="Pfam" id="PF02501"/>
    </source>
</evidence>
<dbReference type="InterPro" id="IPR003413">
    <property type="entry name" value="T2SS_GspI_C"/>
</dbReference>
<dbReference type="InterPro" id="IPR045584">
    <property type="entry name" value="Pilin-like"/>
</dbReference>
<evidence type="ECO:0000313" key="11">
    <source>
        <dbReference type="EMBL" id="GHD63026.1"/>
    </source>
</evidence>
<reference evidence="12" key="1">
    <citation type="journal article" date="2019" name="Int. J. Syst. Evol. Microbiol.">
        <title>The Global Catalogue of Microorganisms (GCM) 10K type strain sequencing project: providing services to taxonomists for standard genome sequencing and annotation.</title>
        <authorList>
            <consortium name="The Broad Institute Genomics Platform"/>
            <consortium name="The Broad Institute Genome Sequencing Center for Infectious Disease"/>
            <person name="Wu L."/>
            <person name="Ma J."/>
        </authorList>
    </citation>
    <scope>NUCLEOTIDE SEQUENCE [LARGE SCALE GENOMIC DNA]</scope>
    <source>
        <strain evidence="12">KCTC 23701</strain>
    </source>
</reference>
<feature type="domain" description="Type II secretion system protein GspI C-terminal" evidence="10">
    <location>
        <begin position="39"/>
        <end position="117"/>
    </location>
</feature>
<dbReference type="Pfam" id="PF02501">
    <property type="entry name" value="T2SSI"/>
    <property type="match status" value="1"/>
</dbReference>
<comment type="caution">
    <text evidence="11">The sequence shown here is derived from an EMBL/GenBank/DDBJ whole genome shotgun (WGS) entry which is preliminary data.</text>
</comment>
<evidence type="ECO:0000256" key="9">
    <source>
        <dbReference type="RuleBase" id="RU368030"/>
    </source>
</evidence>
<dbReference type="InterPro" id="IPR010052">
    <property type="entry name" value="T2SS_protein-GspI"/>
</dbReference>
<evidence type="ECO:0000256" key="1">
    <source>
        <dbReference type="ARBA" id="ARBA00004377"/>
    </source>
</evidence>
<dbReference type="Pfam" id="PF07963">
    <property type="entry name" value="N_methyl"/>
    <property type="match status" value="1"/>
</dbReference>
<dbReference type="EMBL" id="BMYO01000005">
    <property type="protein sequence ID" value="GHD63026.1"/>
    <property type="molecule type" value="Genomic_DNA"/>
</dbReference>
<evidence type="ECO:0000256" key="7">
    <source>
        <dbReference type="ARBA" id="ARBA00022989"/>
    </source>
</evidence>
<keyword evidence="12" id="KW-1185">Reference proteome</keyword>
<dbReference type="RefSeq" id="WP_189460313.1">
    <property type="nucleotide sequence ID" value="NZ_BMYO01000005.1"/>
</dbReference>
<comment type="subunit">
    <text evidence="9">Type II secretion is composed of four main components: the outer membrane complex, the inner membrane complex, the cytoplasmic secretion ATPase and the periplasm-spanning pseudopilus.</text>
</comment>
<dbReference type="Gene3D" id="3.30.1300.30">
    <property type="entry name" value="GSPII I/J protein-like"/>
    <property type="match status" value="1"/>
</dbReference>
<keyword evidence="3" id="KW-1003">Cell membrane</keyword>
<dbReference type="NCBIfam" id="TIGR01707">
    <property type="entry name" value="gspI"/>
    <property type="match status" value="1"/>
</dbReference>
<keyword evidence="4 9" id="KW-0488">Methylation</keyword>